<evidence type="ECO:0000256" key="2">
    <source>
        <dbReference type="SAM" id="Phobius"/>
    </source>
</evidence>
<dbReference type="Proteomes" id="UP000000739">
    <property type="component" value="Chromosome"/>
</dbReference>
<evidence type="ECO:0008006" key="5">
    <source>
        <dbReference type="Google" id="ProtNLM"/>
    </source>
</evidence>
<accession>B8FG77</accession>
<keyword evidence="4" id="KW-1185">Reference proteome</keyword>
<dbReference type="RefSeq" id="WP_015946834.1">
    <property type="nucleotide sequence ID" value="NC_011768.1"/>
</dbReference>
<reference evidence="3 4" key="1">
    <citation type="journal article" date="2012" name="Environ. Microbiol.">
        <title>The genome sequence of Desulfatibacillum alkenivorans AK-01: a blueprint for anaerobic alkane oxidation.</title>
        <authorList>
            <person name="Callaghan A.V."/>
            <person name="Morris B.E."/>
            <person name="Pereira I.A."/>
            <person name="McInerney M.J."/>
            <person name="Austin R.N."/>
            <person name="Groves J.T."/>
            <person name="Kukor J.J."/>
            <person name="Suflita J.M."/>
            <person name="Young L.Y."/>
            <person name="Zylstra G.J."/>
            <person name="Wawrik B."/>
        </authorList>
    </citation>
    <scope>NUCLEOTIDE SEQUENCE [LARGE SCALE GENOMIC DNA]</scope>
    <source>
        <strain evidence="3 4">AK-01</strain>
    </source>
</reference>
<dbReference type="InterPro" id="IPR013517">
    <property type="entry name" value="FG-GAP"/>
</dbReference>
<feature type="transmembrane region" description="Helical" evidence="2">
    <location>
        <begin position="52"/>
        <end position="71"/>
    </location>
</feature>
<organism evidence="3 4">
    <name type="scientific">Desulfatibacillum aliphaticivorans</name>
    <dbReference type="NCBI Taxonomy" id="218208"/>
    <lineage>
        <taxon>Bacteria</taxon>
        <taxon>Pseudomonadati</taxon>
        <taxon>Thermodesulfobacteriota</taxon>
        <taxon>Desulfobacteria</taxon>
        <taxon>Desulfobacterales</taxon>
        <taxon>Desulfatibacillaceae</taxon>
        <taxon>Desulfatibacillum</taxon>
    </lineage>
</organism>
<protein>
    <recommendedName>
        <fullName evidence="5">FG-GAP repeat protein</fullName>
    </recommendedName>
</protein>
<evidence type="ECO:0000256" key="1">
    <source>
        <dbReference type="ARBA" id="ARBA00022729"/>
    </source>
</evidence>
<dbReference type="InterPro" id="IPR028994">
    <property type="entry name" value="Integrin_alpha_N"/>
</dbReference>
<dbReference type="HOGENOM" id="CLU_713143_0_0_7"/>
<dbReference type="KEGG" id="dal:Dalk_2062"/>
<keyword evidence="2" id="KW-0812">Transmembrane</keyword>
<dbReference type="Gene3D" id="2.130.10.130">
    <property type="entry name" value="Integrin alpha, N-terminal"/>
    <property type="match status" value="1"/>
</dbReference>
<dbReference type="Pfam" id="PF13517">
    <property type="entry name" value="FG-GAP_3"/>
    <property type="match status" value="1"/>
</dbReference>
<proteinExistence type="predicted"/>
<dbReference type="SUPFAM" id="SSF69318">
    <property type="entry name" value="Integrin alpha N-terminal domain"/>
    <property type="match status" value="1"/>
</dbReference>
<evidence type="ECO:0000313" key="3">
    <source>
        <dbReference type="EMBL" id="ACL03757.1"/>
    </source>
</evidence>
<dbReference type="EMBL" id="CP001322">
    <property type="protein sequence ID" value="ACL03757.1"/>
    <property type="molecule type" value="Genomic_DNA"/>
</dbReference>
<dbReference type="eggNOG" id="COG2931">
    <property type="taxonomic scope" value="Bacteria"/>
</dbReference>
<gene>
    <name evidence="3" type="ordered locus">Dalk_2062</name>
</gene>
<evidence type="ECO:0000313" key="4">
    <source>
        <dbReference type="Proteomes" id="UP000000739"/>
    </source>
</evidence>
<dbReference type="PANTHER" id="PTHR44103:SF1">
    <property type="entry name" value="PROPROTEIN CONVERTASE P"/>
    <property type="match status" value="1"/>
</dbReference>
<keyword evidence="2" id="KW-1133">Transmembrane helix</keyword>
<dbReference type="AlphaFoldDB" id="B8FG77"/>
<keyword evidence="2" id="KW-0472">Membrane</keyword>
<sequence length="387" mass="42091">MILSVKIKRKFHKFTTGSPITSTNNLSRAARRELQAAGILAAQGSRASAKRLIARGALAAAFSGALLFGAGEAMAEDFGFTYYGGSNPLADVTAWQAAPAFVDIDNDGDMDCFIGDEDGYIEYWNNKGSAESPEFIQITGEDNPFSNTCVNDWAAPAFVDIDGDGDMDAFVGHFTMLHQAWDGGSGADSIISFFENTGTPSNPVFDGGVISNSRKTASLGSNPLSGVLTSFLPFLNFADVDGDGDMDAVLSDRYGWFVGDRKDEAPNWGPRYFANTGSATEPEFVEQFNDANPFNAFKKKTVPGAVVLADLDNDQDPDAIMGDYYGKLYYYRNVATVEEALEIVKYNDDWLCFVEGARHENSLWESMADSCRRGAQKVRAFLAPSRY</sequence>
<keyword evidence="1" id="KW-0732">Signal</keyword>
<name>B8FG77_DESAL</name>
<dbReference type="PANTHER" id="PTHR44103">
    <property type="entry name" value="PROPROTEIN CONVERTASE P"/>
    <property type="match status" value="1"/>
</dbReference>